<dbReference type="EMBL" id="OY726395">
    <property type="protein sequence ID" value="CAJ1578615.1"/>
    <property type="molecule type" value="Genomic_DNA"/>
</dbReference>
<reference evidence="2 3" key="1">
    <citation type="submission" date="2023-08" db="EMBL/GenBank/DDBJ databases">
        <authorList>
            <person name="Folkvardsen B D."/>
            <person name="Norman A."/>
        </authorList>
    </citation>
    <scope>NUCLEOTIDE SEQUENCE [LARGE SCALE GENOMIC DNA]</scope>
    <source>
        <strain evidence="2 3">Mu0050</strain>
    </source>
</reference>
<keyword evidence="3" id="KW-1185">Reference proteome</keyword>
<gene>
    <name evidence="2" type="ORF">MU0050_000136</name>
</gene>
<feature type="region of interest" description="Disordered" evidence="1">
    <location>
        <begin position="55"/>
        <end position="89"/>
    </location>
</feature>
<organism evidence="2 3">
    <name type="scientific">[Mycobacterium] wendilense</name>
    <dbReference type="NCBI Taxonomy" id="3064284"/>
    <lineage>
        <taxon>Bacteria</taxon>
        <taxon>Bacillati</taxon>
        <taxon>Actinomycetota</taxon>
        <taxon>Actinomycetes</taxon>
        <taxon>Mycobacteriales</taxon>
        <taxon>Mycobacteriaceae</taxon>
        <taxon>Mycolicibacter</taxon>
    </lineage>
</organism>
<evidence type="ECO:0000313" key="3">
    <source>
        <dbReference type="Proteomes" id="UP001190466"/>
    </source>
</evidence>
<protein>
    <submittedName>
        <fullName evidence="2">Uncharacterized protein</fullName>
    </submittedName>
</protein>
<name>A0ABM9M833_9MYCO</name>
<sequence>MSTSTGVRGRDGAKTILPATLADDGAFIAENYSIEYAVAAKSLIISEGDRAIQEDPWTDFHTAGAAASAPTTAPPPSATRPAEVGGSNN</sequence>
<proteinExistence type="predicted"/>
<evidence type="ECO:0000256" key="1">
    <source>
        <dbReference type="SAM" id="MobiDB-lite"/>
    </source>
</evidence>
<dbReference type="Proteomes" id="UP001190466">
    <property type="component" value="Chromosome"/>
</dbReference>
<feature type="compositionally biased region" description="Low complexity" evidence="1">
    <location>
        <begin position="62"/>
        <end position="71"/>
    </location>
</feature>
<evidence type="ECO:0000313" key="2">
    <source>
        <dbReference type="EMBL" id="CAJ1578615.1"/>
    </source>
</evidence>
<dbReference type="RefSeq" id="WP_316513655.1">
    <property type="nucleotide sequence ID" value="NZ_OY726395.1"/>
</dbReference>
<accession>A0ABM9M833</accession>